<dbReference type="Proteomes" id="UP000273022">
    <property type="component" value="Unassembled WGS sequence"/>
</dbReference>
<sequence length="657" mass="74217">MNKLLLLICAITLTCSNSFAKIPSDIDEQISIFTKPYQYSEVKISPNGTYISFIYNENNIRKLAFLDAKTYQATYVVRFSGDEEVGSYEWVNDERVALEKVYNRGWKEEPEYYGEIFSVNADGKKATYLFGQKHGGQTTGSRLHKNTAINAIGYIRHGLPANDKYMLIKAYPFNNGTSGFMSKVQPQLYKVNVYSGKRKKIATAPITNANFILNKDLEPTFVSGTNSNNETHHFQLIDKKWSEIDLIRGRLNNFSIISVSDKADHIYAEGFLPNEKQALFEINTRTGKQTKIVSNDNVEPQKFWVDDNTNELYAVEFEDGYPEYAFVNKEHNSAKQLKSLLSAIPGHQLHLLSKTLDGHKSIVAAFNDRNPSDYYVYNSKKNEIKKILAQAEWLNPDDLADVKPISFKSRDGLTIHGFITMPYGIEHKNLPLVVNPHGGPIARDYWGYNSQAQFLAQQGIATLQINFRSSSGYGLAFEKAGNENWGTKVQYDIIDGTRYAINQGWINKDKICIEGGSFGAYSAIQSAIIEPDMFKCAIGVAGVYDLTLMKEEGDIPSINFGSSYLNEVLGNDQSKLQAMSPAHNVNKLKAKILLVHGKKDKRTPIEQYEALEDALNSAQYSFEKMIFDKEGHGLFNPENRAKYYKKMHSFLKENLAL</sequence>
<dbReference type="EMBL" id="QYYH01000016">
    <property type="protein sequence ID" value="RJY18753.1"/>
    <property type="molecule type" value="Genomic_DNA"/>
</dbReference>
<feature type="signal peptide" evidence="2">
    <location>
        <begin position="1"/>
        <end position="20"/>
    </location>
</feature>
<keyword evidence="1" id="KW-0378">Hydrolase</keyword>
<protein>
    <submittedName>
        <fullName evidence="4">S9 family peptidase</fullName>
    </submittedName>
</protein>
<evidence type="ECO:0000313" key="5">
    <source>
        <dbReference type="Proteomes" id="UP000273022"/>
    </source>
</evidence>
<reference evidence="4 5" key="1">
    <citation type="submission" date="2018-09" db="EMBL/GenBank/DDBJ databases">
        <title>Phylogeny of the Shewanellaceae, and recommendation for two new genera, Pseudoshewanella and Parashewanella.</title>
        <authorList>
            <person name="Wang G."/>
        </authorList>
    </citation>
    <scope>NUCLEOTIDE SEQUENCE [LARGE SCALE GENOMIC DNA]</scope>
    <source>
        <strain evidence="4 5">KCTC 22492</strain>
    </source>
</reference>
<dbReference type="Gene3D" id="3.40.50.1820">
    <property type="entry name" value="alpha/beta hydrolase"/>
    <property type="match status" value="1"/>
</dbReference>
<dbReference type="Pfam" id="PF00326">
    <property type="entry name" value="Peptidase_S9"/>
    <property type="match status" value="1"/>
</dbReference>
<evidence type="ECO:0000256" key="2">
    <source>
        <dbReference type="SAM" id="SignalP"/>
    </source>
</evidence>
<feature type="domain" description="Peptidase S9 prolyl oligopeptidase catalytic" evidence="3">
    <location>
        <begin position="446"/>
        <end position="655"/>
    </location>
</feature>
<dbReference type="OrthoDB" id="4269629at2"/>
<accession>A0A3A6UB02</accession>
<dbReference type="InterPro" id="IPR029058">
    <property type="entry name" value="AB_hydrolase_fold"/>
</dbReference>
<organism evidence="4 5">
    <name type="scientific">Parashewanella spongiae</name>
    <dbReference type="NCBI Taxonomy" id="342950"/>
    <lineage>
        <taxon>Bacteria</taxon>
        <taxon>Pseudomonadati</taxon>
        <taxon>Pseudomonadota</taxon>
        <taxon>Gammaproteobacteria</taxon>
        <taxon>Alteromonadales</taxon>
        <taxon>Shewanellaceae</taxon>
        <taxon>Parashewanella</taxon>
    </lineage>
</organism>
<feature type="chain" id="PRO_5017288178" evidence="2">
    <location>
        <begin position="21"/>
        <end position="657"/>
    </location>
</feature>
<dbReference type="SUPFAM" id="SSF53474">
    <property type="entry name" value="alpha/beta-Hydrolases"/>
    <property type="match status" value="1"/>
</dbReference>
<keyword evidence="2" id="KW-0732">Signal</keyword>
<dbReference type="RefSeq" id="WP_121852358.1">
    <property type="nucleotide sequence ID" value="NZ_CP037952.1"/>
</dbReference>
<dbReference type="InterPro" id="IPR001375">
    <property type="entry name" value="Peptidase_S9_cat"/>
</dbReference>
<evidence type="ECO:0000313" key="4">
    <source>
        <dbReference type="EMBL" id="RJY18753.1"/>
    </source>
</evidence>
<gene>
    <name evidence="4" type="ORF">D5R81_03960</name>
</gene>
<name>A0A3A6UB02_9GAMM</name>
<evidence type="ECO:0000259" key="3">
    <source>
        <dbReference type="Pfam" id="PF00326"/>
    </source>
</evidence>
<proteinExistence type="predicted"/>
<dbReference type="PANTHER" id="PTHR42776">
    <property type="entry name" value="SERINE PEPTIDASE S9 FAMILY MEMBER"/>
    <property type="match status" value="1"/>
</dbReference>
<dbReference type="GO" id="GO:0006508">
    <property type="term" value="P:proteolysis"/>
    <property type="evidence" value="ECO:0007669"/>
    <property type="project" value="InterPro"/>
</dbReference>
<dbReference type="GO" id="GO:0004252">
    <property type="term" value="F:serine-type endopeptidase activity"/>
    <property type="evidence" value="ECO:0007669"/>
    <property type="project" value="TreeGrafter"/>
</dbReference>
<comment type="caution">
    <text evidence="4">The sequence shown here is derived from an EMBL/GenBank/DDBJ whole genome shotgun (WGS) entry which is preliminary data.</text>
</comment>
<dbReference type="AlphaFoldDB" id="A0A3A6UB02"/>
<dbReference type="FunFam" id="3.40.50.1820:FF:000442">
    <property type="entry name" value="Subfamily S9C unassigned peptidase"/>
    <property type="match status" value="1"/>
</dbReference>
<dbReference type="SUPFAM" id="SSF82171">
    <property type="entry name" value="DPP6 N-terminal domain-like"/>
    <property type="match status" value="1"/>
</dbReference>
<dbReference type="PANTHER" id="PTHR42776:SF27">
    <property type="entry name" value="DIPEPTIDYL PEPTIDASE FAMILY MEMBER 6"/>
    <property type="match status" value="1"/>
</dbReference>
<evidence type="ECO:0000256" key="1">
    <source>
        <dbReference type="ARBA" id="ARBA00022801"/>
    </source>
</evidence>
<keyword evidence="5" id="KW-1185">Reference proteome</keyword>